<comment type="caution">
    <text evidence="2">The sequence shown here is derived from an EMBL/GenBank/DDBJ whole genome shotgun (WGS) entry which is preliminary data.</text>
</comment>
<feature type="domain" description="Nucleotide modification associated" evidence="1">
    <location>
        <begin position="2"/>
        <end position="150"/>
    </location>
</feature>
<sequence length="151" mass="17531">MQLFTYKVAYDTGFAPNPFFGVLTLATCKPMIRKTAQIGDLIIGYTAKTGKNMRGKGERVLYIAQVSEKLQMEEYFKDKRFEIKKPQWKSNSLIFKNGDNCYELDEKEGKWKQLACWHSEFDKNKNVIGEDPDHIEHDTGGKYVLICKDYI</sequence>
<protein>
    <recommendedName>
        <fullName evidence="1">Nucleotide modification associated domain-containing protein</fullName>
    </recommendedName>
</protein>
<evidence type="ECO:0000313" key="2">
    <source>
        <dbReference type="EMBL" id="HDD45452.1"/>
    </source>
</evidence>
<feature type="non-terminal residue" evidence="2">
    <location>
        <position position="151"/>
    </location>
</feature>
<proteinExistence type="predicted"/>
<accession>A0A7C0YBQ7</accession>
<dbReference type="Pfam" id="PF18753">
    <property type="entry name" value="Nmad2"/>
    <property type="match status" value="1"/>
</dbReference>
<organism evidence="2">
    <name type="scientific">Desulfofervidus auxilii</name>
    <dbReference type="NCBI Taxonomy" id="1621989"/>
    <lineage>
        <taxon>Bacteria</taxon>
        <taxon>Pseudomonadati</taxon>
        <taxon>Thermodesulfobacteriota</taxon>
        <taxon>Candidatus Desulfofervidia</taxon>
        <taxon>Candidatus Desulfofervidales</taxon>
        <taxon>Candidatus Desulfofervidaceae</taxon>
        <taxon>Candidatus Desulfofervidus</taxon>
    </lineage>
</organism>
<reference evidence="2" key="1">
    <citation type="journal article" date="2020" name="mSystems">
        <title>Genome- and Community-Level Interaction Insights into Carbon Utilization and Element Cycling Functions of Hydrothermarchaeota in Hydrothermal Sediment.</title>
        <authorList>
            <person name="Zhou Z."/>
            <person name="Liu Y."/>
            <person name="Xu W."/>
            <person name="Pan J."/>
            <person name="Luo Z.H."/>
            <person name="Li M."/>
        </authorList>
    </citation>
    <scope>NUCLEOTIDE SEQUENCE [LARGE SCALE GENOMIC DNA]</scope>
    <source>
        <strain evidence="2">HyVt-233</strain>
    </source>
</reference>
<dbReference type="AlphaFoldDB" id="A0A7C0YBQ7"/>
<dbReference type="Proteomes" id="UP000886289">
    <property type="component" value="Unassembled WGS sequence"/>
</dbReference>
<gene>
    <name evidence="2" type="ORF">ENG63_11460</name>
</gene>
<evidence type="ECO:0000259" key="1">
    <source>
        <dbReference type="Pfam" id="PF18753"/>
    </source>
</evidence>
<dbReference type="InterPro" id="IPR041180">
    <property type="entry name" value="Nmad2"/>
</dbReference>
<dbReference type="EMBL" id="DRBS01000426">
    <property type="protein sequence ID" value="HDD45452.1"/>
    <property type="molecule type" value="Genomic_DNA"/>
</dbReference>
<name>A0A7C0YBQ7_DESA2</name>